<dbReference type="Proteomes" id="UP001500359">
    <property type="component" value="Unassembled WGS sequence"/>
</dbReference>
<dbReference type="EMBL" id="BAAAFD010000001">
    <property type="protein sequence ID" value="GAA0852082.1"/>
    <property type="molecule type" value="Genomic_DNA"/>
</dbReference>
<comment type="catalytic activity">
    <reaction evidence="21">
        <text>a 1,2-diacyl-sn-glycerol + ATP = a 1,2-diacyl-sn-glycero-3-phosphate + ADP + H(+)</text>
        <dbReference type="Rhea" id="RHEA:10272"/>
        <dbReference type="ChEBI" id="CHEBI:15378"/>
        <dbReference type="ChEBI" id="CHEBI:17815"/>
        <dbReference type="ChEBI" id="CHEBI:30616"/>
        <dbReference type="ChEBI" id="CHEBI:58608"/>
        <dbReference type="ChEBI" id="CHEBI:456216"/>
        <dbReference type="EC" id="2.7.1.107"/>
    </reaction>
</comment>
<keyword evidence="16 21" id="KW-1133">Transmembrane helix</keyword>
<proteinExistence type="inferred from homology"/>
<keyword evidence="6" id="KW-1003">Cell membrane</keyword>
<evidence type="ECO:0000256" key="9">
    <source>
        <dbReference type="ARBA" id="ARBA00022679"/>
    </source>
</evidence>
<keyword evidence="23" id="KW-1185">Reference proteome</keyword>
<name>A0ABN1LC44_9ALTE</name>
<keyword evidence="19" id="KW-0594">Phospholipid biosynthesis</keyword>
<evidence type="ECO:0000313" key="23">
    <source>
        <dbReference type="Proteomes" id="UP001500359"/>
    </source>
</evidence>
<keyword evidence="17 21" id="KW-0443">Lipid metabolism</keyword>
<dbReference type="InterPro" id="IPR036945">
    <property type="entry name" value="DAGK_sf"/>
</dbReference>
<evidence type="ECO:0000256" key="2">
    <source>
        <dbReference type="ARBA" id="ARBA00004429"/>
    </source>
</evidence>
<feature type="transmembrane region" description="Helical" evidence="21">
    <location>
        <begin position="105"/>
        <end position="126"/>
    </location>
</feature>
<evidence type="ECO:0000256" key="7">
    <source>
        <dbReference type="ARBA" id="ARBA00022516"/>
    </source>
</evidence>
<comment type="subcellular location">
    <subcellularLocation>
        <location evidence="2 21">Cell inner membrane</location>
        <topology evidence="2 21">Multi-pass membrane protein</topology>
    </subcellularLocation>
</comment>
<evidence type="ECO:0000256" key="20">
    <source>
        <dbReference type="ARBA" id="ARBA00023264"/>
    </source>
</evidence>
<evidence type="ECO:0000256" key="21">
    <source>
        <dbReference type="RuleBase" id="RU363065"/>
    </source>
</evidence>
<evidence type="ECO:0000256" key="3">
    <source>
        <dbReference type="ARBA" id="ARBA00005967"/>
    </source>
</evidence>
<dbReference type="EC" id="2.7.1.107" evidence="4 21"/>
<dbReference type="InterPro" id="IPR033718">
    <property type="entry name" value="DAGK_prok"/>
</dbReference>
<evidence type="ECO:0000256" key="4">
    <source>
        <dbReference type="ARBA" id="ARBA00012133"/>
    </source>
</evidence>
<evidence type="ECO:0000256" key="14">
    <source>
        <dbReference type="ARBA" id="ARBA00022840"/>
    </source>
</evidence>
<dbReference type="GO" id="GO:0016301">
    <property type="term" value="F:kinase activity"/>
    <property type="evidence" value="ECO:0007669"/>
    <property type="project" value="UniProtKB-KW"/>
</dbReference>
<keyword evidence="12 21" id="KW-0547">Nucleotide-binding</keyword>
<comment type="cofactor">
    <cofactor evidence="1">
        <name>Mg(2+)</name>
        <dbReference type="ChEBI" id="CHEBI:18420"/>
    </cofactor>
</comment>
<gene>
    <name evidence="22" type="ORF">GCM10009114_01070</name>
</gene>
<evidence type="ECO:0000256" key="16">
    <source>
        <dbReference type="ARBA" id="ARBA00022989"/>
    </source>
</evidence>
<keyword evidence="9 21" id="KW-0808">Transferase</keyword>
<dbReference type="RefSeq" id="WP_343855610.1">
    <property type="nucleotide sequence ID" value="NZ_BAAAFD010000001.1"/>
</dbReference>
<keyword evidence="15" id="KW-0460">Magnesium</keyword>
<dbReference type="Pfam" id="PF01219">
    <property type="entry name" value="DAGK_prokar"/>
    <property type="match status" value="1"/>
</dbReference>
<keyword evidence="8 21" id="KW-0997">Cell inner membrane</keyword>
<protein>
    <recommendedName>
        <fullName evidence="5 21">Diacylglycerol kinase</fullName>
        <ecNumber evidence="4 21">2.7.1.107</ecNumber>
    </recommendedName>
</protein>
<evidence type="ECO:0000256" key="13">
    <source>
        <dbReference type="ARBA" id="ARBA00022777"/>
    </source>
</evidence>
<sequence length="127" mass="14209">MSNRKYPKNGLGFSRLYNATAYSFKGFQAAWVYESAFRQEVVIGFLLLPISFFIAESTNHWILLFASLLFVLFAEIFNSAIEAVADAVTLEHHDMIGRAKDLGSSGVFIALIFLVIVWGDALVRVLI</sequence>
<comment type="caution">
    <text evidence="22">The sequence shown here is derived from an EMBL/GenBank/DDBJ whole genome shotgun (WGS) entry which is preliminary data.</text>
</comment>
<dbReference type="PANTHER" id="PTHR34299">
    <property type="entry name" value="DIACYLGLYCEROL KINASE"/>
    <property type="match status" value="1"/>
</dbReference>
<evidence type="ECO:0000256" key="17">
    <source>
        <dbReference type="ARBA" id="ARBA00023098"/>
    </source>
</evidence>
<evidence type="ECO:0000256" key="12">
    <source>
        <dbReference type="ARBA" id="ARBA00022741"/>
    </source>
</evidence>
<evidence type="ECO:0000256" key="15">
    <source>
        <dbReference type="ARBA" id="ARBA00022842"/>
    </source>
</evidence>
<accession>A0ABN1LC44</accession>
<evidence type="ECO:0000256" key="6">
    <source>
        <dbReference type="ARBA" id="ARBA00022475"/>
    </source>
</evidence>
<evidence type="ECO:0000256" key="1">
    <source>
        <dbReference type="ARBA" id="ARBA00001946"/>
    </source>
</evidence>
<evidence type="ECO:0000256" key="10">
    <source>
        <dbReference type="ARBA" id="ARBA00022692"/>
    </source>
</evidence>
<organism evidence="22 23">
    <name type="scientific">Aliiglaciecola litoralis</name>
    <dbReference type="NCBI Taxonomy" id="582857"/>
    <lineage>
        <taxon>Bacteria</taxon>
        <taxon>Pseudomonadati</taxon>
        <taxon>Pseudomonadota</taxon>
        <taxon>Gammaproteobacteria</taxon>
        <taxon>Alteromonadales</taxon>
        <taxon>Alteromonadaceae</taxon>
        <taxon>Aliiglaciecola</taxon>
    </lineage>
</organism>
<evidence type="ECO:0000256" key="19">
    <source>
        <dbReference type="ARBA" id="ARBA00023209"/>
    </source>
</evidence>
<dbReference type="PANTHER" id="PTHR34299:SF1">
    <property type="entry name" value="DIACYLGLYCEROL KINASE"/>
    <property type="match status" value="1"/>
</dbReference>
<keyword evidence="7" id="KW-0444">Lipid biosynthesis</keyword>
<evidence type="ECO:0000256" key="18">
    <source>
        <dbReference type="ARBA" id="ARBA00023136"/>
    </source>
</evidence>
<keyword evidence="20 21" id="KW-1208">Phospholipid metabolism</keyword>
<comment type="similarity">
    <text evidence="3 21">Belongs to the bacterial diacylglycerol kinase family.</text>
</comment>
<keyword evidence="11" id="KW-0479">Metal-binding</keyword>
<evidence type="ECO:0000256" key="11">
    <source>
        <dbReference type="ARBA" id="ARBA00022723"/>
    </source>
</evidence>
<keyword evidence="13 21" id="KW-0418">Kinase</keyword>
<evidence type="ECO:0000313" key="22">
    <source>
        <dbReference type="EMBL" id="GAA0852082.1"/>
    </source>
</evidence>
<feature type="transmembrane region" description="Helical" evidence="21">
    <location>
        <begin position="62"/>
        <end position="85"/>
    </location>
</feature>
<keyword evidence="18 21" id="KW-0472">Membrane</keyword>
<evidence type="ECO:0000256" key="8">
    <source>
        <dbReference type="ARBA" id="ARBA00022519"/>
    </source>
</evidence>
<dbReference type="InterPro" id="IPR000829">
    <property type="entry name" value="DAGK"/>
</dbReference>
<dbReference type="Gene3D" id="1.10.287.3610">
    <property type="match status" value="1"/>
</dbReference>
<keyword evidence="14 21" id="KW-0067">ATP-binding</keyword>
<feature type="transmembrane region" description="Helical" evidence="21">
    <location>
        <begin position="36"/>
        <end position="55"/>
    </location>
</feature>
<dbReference type="CDD" id="cd14264">
    <property type="entry name" value="DAGK_IM"/>
    <property type="match status" value="1"/>
</dbReference>
<evidence type="ECO:0000256" key="5">
    <source>
        <dbReference type="ARBA" id="ARBA00017575"/>
    </source>
</evidence>
<keyword evidence="10 21" id="KW-0812">Transmembrane</keyword>
<comment type="function">
    <text evidence="21">Catalyzes the ATP-dependent phosphorylation of sn-l,2-diacylglycerol (DAG) to phosphatidic acid. Involved in the recycling of diacylglycerol produced as a by-product during membrane-derived oligosaccharide (MDO) biosynthesis.</text>
</comment>
<reference evidence="22 23" key="1">
    <citation type="journal article" date="2019" name="Int. J. Syst. Evol. Microbiol.">
        <title>The Global Catalogue of Microorganisms (GCM) 10K type strain sequencing project: providing services to taxonomists for standard genome sequencing and annotation.</title>
        <authorList>
            <consortium name="The Broad Institute Genomics Platform"/>
            <consortium name="The Broad Institute Genome Sequencing Center for Infectious Disease"/>
            <person name="Wu L."/>
            <person name="Ma J."/>
        </authorList>
    </citation>
    <scope>NUCLEOTIDE SEQUENCE [LARGE SCALE GENOMIC DNA]</scope>
    <source>
        <strain evidence="22 23">JCM 15896</strain>
    </source>
</reference>